<dbReference type="PANTHER" id="PTHR46035:SF1">
    <property type="entry name" value="TETRATRICOPEPTIDE REPEAT PROTEIN 4"/>
    <property type="match status" value="1"/>
</dbReference>
<dbReference type="GO" id="GO:0006457">
    <property type="term" value="P:protein folding"/>
    <property type="evidence" value="ECO:0007669"/>
    <property type="project" value="TreeGrafter"/>
</dbReference>
<dbReference type="Gene3D" id="1.25.40.10">
    <property type="entry name" value="Tetratricopeptide repeat domain"/>
    <property type="match status" value="1"/>
</dbReference>
<keyword evidence="2" id="KW-0802">TPR repeat</keyword>
<comment type="similarity">
    <text evidence="3">Belongs to the TTC4 family.</text>
</comment>
<organism evidence="6 7">
    <name type="scientific">Malassezia psittaci</name>
    <dbReference type="NCBI Taxonomy" id="1821823"/>
    <lineage>
        <taxon>Eukaryota</taxon>
        <taxon>Fungi</taxon>
        <taxon>Dikarya</taxon>
        <taxon>Basidiomycota</taxon>
        <taxon>Ustilaginomycotina</taxon>
        <taxon>Malasseziomycetes</taxon>
        <taxon>Malasseziales</taxon>
        <taxon>Malasseziaceae</taxon>
        <taxon>Malassezia</taxon>
    </lineage>
</organism>
<sequence length="359" mass="39783">MQDLPSGGSGDSNTALDALQALAYEGHPDDAAKTFKEHGNDYFKAKRYKEALGFYHQGLDAKPGSKELLESLYLNCAACNHELENYGRALHDTRNAMLVNPRSLKALYRAIKAFLALDRLQDALGASDLARELGADKDFDSLIQKVHDRAAVLEKRKKEQAERERRTKAMNEAVRVACLARGLWIQHSSSQDDVHSPHFDPEALTANSSPSLPLTGRESWQAPDPIRTPLLFPVVLMYPQHGTSDLIAEFHEDTTIGQHLDAMFPPEARGSLPWDTAGEYVSKNLSVIAVTHQKRLLRVGHKLSLRTFMDQAAKDPSSGKPEDRDGIVLDNGTISLAVFPKNSQAERTWLDALKAHKST</sequence>
<dbReference type="EMBL" id="CP118375">
    <property type="protein sequence ID" value="WFD41398.1"/>
    <property type="molecule type" value="Genomic_DNA"/>
</dbReference>
<evidence type="ECO:0000256" key="2">
    <source>
        <dbReference type="ARBA" id="ARBA00022803"/>
    </source>
</evidence>
<evidence type="ECO:0000313" key="7">
    <source>
        <dbReference type="Proteomes" id="UP001214628"/>
    </source>
</evidence>
<feature type="domain" description="Cns1/TTC4 wheel" evidence="5">
    <location>
        <begin position="224"/>
        <end position="351"/>
    </location>
</feature>
<dbReference type="AlphaFoldDB" id="A0AAF0JCB6"/>
<dbReference type="GO" id="GO:0051879">
    <property type="term" value="F:Hsp90 protein binding"/>
    <property type="evidence" value="ECO:0007669"/>
    <property type="project" value="InterPro"/>
</dbReference>
<dbReference type="PANTHER" id="PTHR46035">
    <property type="entry name" value="TETRATRICOPEPTIDE REPEAT PROTEIN 4"/>
    <property type="match status" value="1"/>
</dbReference>
<evidence type="ECO:0000313" key="6">
    <source>
        <dbReference type="EMBL" id="WFD41398.1"/>
    </source>
</evidence>
<name>A0AAF0JCB6_9BASI</name>
<dbReference type="GO" id="GO:0005829">
    <property type="term" value="C:cytosol"/>
    <property type="evidence" value="ECO:0007669"/>
    <property type="project" value="TreeGrafter"/>
</dbReference>
<dbReference type="GO" id="GO:0005634">
    <property type="term" value="C:nucleus"/>
    <property type="evidence" value="ECO:0007669"/>
    <property type="project" value="TreeGrafter"/>
</dbReference>
<keyword evidence="7" id="KW-1185">Reference proteome</keyword>
<dbReference type="InterPro" id="IPR044059">
    <property type="entry name" value="Csn1/TTC4_wheel"/>
</dbReference>
<keyword evidence="1" id="KW-0677">Repeat</keyword>
<dbReference type="Proteomes" id="UP001214628">
    <property type="component" value="Chromosome 1"/>
</dbReference>
<dbReference type="GO" id="GO:0030544">
    <property type="term" value="F:Hsp70 protein binding"/>
    <property type="evidence" value="ECO:0007669"/>
    <property type="project" value="TreeGrafter"/>
</dbReference>
<dbReference type="CDD" id="cd21377">
    <property type="entry name" value="CTWD_Cns1-like"/>
    <property type="match status" value="1"/>
</dbReference>
<feature type="compositionally biased region" description="Basic and acidic residues" evidence="4">
    <location>
        <begin position="191"/>
        <end position="201"/>
    </location>
</feature>
<evidence type="ECO:0000256" key="1">
    <source>
        <dbReference type="ARBA" id="ARBA00022737"/>
    </source>
</evidence>
<reference evidence="6" key="1">
    <citation type="submission" date="2023-02" db="EMBL/GenBank/DDBJ databases">
        <title>Mating type loci evolution in Malassezia.</title>
        <authorList>
            <person name="Coelho M.A."/>
        </authorList>
    </citation>
    <scope>NUCLEOTIDE SEQUENCE</scope>
    <source>
        <strain evidence="6">CBS 14136</strain>
    </source>
</reference>
<gene>
    <name evidence="6" type="primary">CNS1</name>
    <name evidence="6" type="ORF">MPSI1_000025</name>
</gene>
<dbReference type="SUPFAM" id="SSF48452">
    <property type="entry name" value="TPR-like"/>
    <property type="match status" value="1"/>
</dbReference>
<protein>
    <submittedName>
        <fullName evidence="6">HSP70/90 co-chaperone</fullName>
    </submittedName>
</protein>
<evidence type="ECO:0000259" key="5">
    <source>
        <dbReference type="Pfam" id="PF18972"/>
    </source>
</evidence>
<dbReference type="Pfam" id="PF18972">
    <property type="entry name" value="Wheel"/>
    <property type="match status" value="1"/>
</dbReference>
<evidence type="ECO:0000256" key="4">
    <source>
        <dbReference type="SAM" id="MobiDB-lite"/>
    </source>
</evidence>
<feature type="region of interest" description="Disordered" evidence="4">
    <location>
        <begin position="191"/>
        <end position="220"/>
    </location>
</feature>
<proteinExistence type="inferred from homology"/>
<accession>A0AAF0JCB6</accession>
<dbReference type="InterPro" id="IPR019734">
    <property type="entry name" value="TPR_rpt"/>
</dbReference>
<evidence type="ECO:0000256" key="3">
    <source>
        <dbReference type="ARBA" id="ARBA00023602"/>
    </source>
</evidence>
<dbReference type="SMART" id="SM00028">
    <property type="entry name" value="TPR"/>
    <property type="match status" value="2"/>
</dbReference>
<dbReference type="InterPro" id="IPR011990">
    <property type="entry name" value="TPR-like_helical_dom_sf"/>
</dbReference>